<feature type="region of interest" description="Disordered" evidence="1">
    <location>
        <begin position="81"/>
        <end position="116"/>
    </location>
</feature>
<evidence type="ECO:0000313" key="2">
    <source>
        <dbReference type="EMBL" id="KDQ05762.1"/>
    </source>
</evidence>
<accession>A0A067M1N2</accession>
<feature type="compositionally biased region" description="Basic residues" evidence="1">
    <location>
        <begin position="83"/>
        <end position="96"/>
    </location>
</feature>
<organism evidence="2 3">
    <name type="scientific">Botryobasidium botryosum (strain FD-172 SS1)</name>
    <dbReference type="NCBI Taxonomy" id="930990"/>
    <lineage>
        <taxon>Eukaryota</taxon>
        <taxon>Fungi</taxon>
        <taxon>Dikarya</taxon>
        <taxon>Basidiomycota</taxon>
        <taxon>Agaricomycotina</taxon>
        <taxon>Agaricomycetes</taxon>
        <taxon>Cantharellales</taxon>
        <taxon>Botryobasidiaceae</taxon>
        <taxon>Botryobasidium</taxon>
    </lineage>
</organism>
<protein>
    <recommendedName>
        <fullName evidence="4">CCHC-type domain-containing protein</fullName>
    </recommendedName>
</protein>
<name>A0A067M1N2_BOTB1</name>
<dbReference type="CDD" id="cd00085">
    <property type="entry name" value="HNHc"/>
    <property type="match status" value="1"/>
</dbReference>
<dbReference type="AlphaFoldDB" id="A0A067M1N2"/>
<proteinExistence type="predicted"/>
<evidence type="ECO:0000256" key="1">
    <source>
        <dbReference type="SAM" id="MobiDB-lite"/>
    </source>
</evidence>
<evidence type="ECO:0000313" key="3">
    <source>
        <dbReference type="Proteomes" id="UP000027195"/>
    </source>
</evidence>
<dbReference type="Proteomes" id="UP000027195">
    <property type="component" value="Unassembled WGS sequence"/>
</dbReference>
<dbReference type="HOGENOM" id="CLU_1011908_0_0_1"/>
<dbReference type="EMBL" id="KL198191">
    <property type="protein sequence ID" value="KDQ05762.1"/>
    <property type="molecule type" value="Genomic_DNA"/>
</dbReference>
<dbReference type="InParanoid" id="A0A067M1N2"/>
<keyword evidence="3" id="KW-1185">Reference proteome</keyword>
<gene>
    <name evidence="2" type="ORF">BOTBODRAFT_49709</name>
</gene>
<reference evidence="3" key="1">
    <citation type="journal article" date="2014" name="Proc. Natl. Acad. Sci. U.S.A.">
        <title>Extensive sampling of basidiomycete genomes demonstrates inadequacy of the white-rot/brown-rot paradigm for wood decay fungi.</title>
        <authorList>
            <person name="Riley R."/>
            <person name="Salamov A.A."/>
            <person name="Brown D.W."/>
            <person name="Nagy L.G."/>
            <person name="Floudas D."/>
            <person name="Held B.W."/>
            <person name="Levasseur A."/>
            <person name="Lombard V."/>
            <person name="Morin E."/>
            <person name="Otillar R."/>
            <person name="Lindquist E.A."/>
            <person name="Sun H."/>
            <person name="LaButti K.M."/>
            <person name="Schmutz J."/>
            <person name="Jabbour D."/>
            <person name="Luo H."/>
            <person name="Baker S.E."/>
            <person name="Pisabarro A.G."/>
            <person name="Walton J.D."/>
            <person name="Blanchette R.A."/>
            <person name="Henrissat B."/>
            <person name="Martin F."/>
            <person name="Cullen D."/>
            <person name="Hibbett D.S."/>
            <person name="Grigoriev I.V."/>
        </authorList>
    </citation>
    <scope>NUCLEOTIDE SEQUENCE [LARGE SCALE GENOMIC DNA]</scope>
    <source>
        <strain evidence="3">FD-172 SS1</strain>
    </source>
</reference>
<dbReference type="InterPro" id="IPR003615">
    <property type="entry name" value="HNH_nuc"/>
</dbReference>
<sequence>MAFQWAYVAPRVPLTVARQYPSKTGGCSISGCKRTPTDWHHIISQAQIIRRGLPESMFTDPGNLQELCRYHHDMTTASMDRKRLTKKHGPLGKRKPRMTEAERNAAKKKAKEKKQKEKMAFLKDVIEPSLDAMHSRGAASLAKNRRPQKKTWDRWTEMTEWEGFPIERAYPPDHWLHDPEQYIEDLSLEIEAGGSNVWCKGGGIIRCHDNWREGKVSRVPPYIPYELVDNREQVVCAKCNRIGHESKNCYTKSVETDKGPLGRIGKKLKEGLPRR</sequence>
<evidence type="ECO:0008006" key="4">
    <source>
        <dbReference type="Google" id="ProtNLM"/>
    </source>
</evidence>